<dbReference type="GO" id="GO:0003677">
    <property type="term" value="F:DNA binding"/>
    <property type="evidence" value="ECO:0007669"/>
    <property type="project" value="InterPro"/>
</dbReference>
<comment type="caution">
    <text evidence="2">The sequence shown here is derived from an EMBL/GenBank/DDBJ whole genome shotgun (WGS) entry which is preliminary data.</text>
</comment>
<keyword evidence="3" id="KW-1185">Reference proteome</keyword>
<dbReference type="EMBL" id="JMCB01000022">
    <property type="protein sequence ID" value="KFE62404.1"/>
    <property type="molecule type" value="Genomic_DNA"/>
</dbReference>
<dbReference type="Pfam" id="PF01381">
    <property type="entry name" value="HTH_3"/>
    <property type="match status" value="1"/>
</dbReference>
<sequence length="124" mass="13815">MRRMEKKLASTVGEAARLARMRAGLTQSDVAARIGVAPEVYGRMERGKMLPSVPTLLRMSLALRANPDELMGIAPRHAESAYAEDVPSELDNTPDMRRLVRSLRRLQRPQIKLMNLVAAAIIDH</sequence>
<dbReference type="SUPFAM" id="SSF47413">
    <property type="entry name" value="lambda repressor-like DNA-binding domains"/>
    <property type="match status" value="1"/>
</dbReference>
<dbReference type="STRING" id="394096.DB31_4114"/>
<organism evidence="2 3">
    <name type="scientific">Hyalangium minutum</name>
    <dbReference type="NCBI Taxonomy" id="394096"/>
    <lineage>
        <taxon>Bacteria</taxon>
        <taxon>Pseudomonadati</taxon>
        <taxon>Myxococcota</taxon>
        <taxon>Myxococcia</taxon>
        <taxon>Myxococcales</taxon>
        <taxon>Cystobacterineae</taxon>
        <taxon>Archangiaceae</taxon>
        <taxon>Hyalangium</taxon>
    </lineage>
</organism>
<dbReference type="PROSITE" id="PS50943">
    <property type="entry name" value="HTH_CROC1"/>
    <property type="match status" value="1"/>
</dbReference>
<name>A0A085W3Z1_9BACT</name>
<dbReference type="SMART" id="SM00530">
    <property type="entry name" value="HTH_XRE"/>
    <property type="match status" value="1"/>
</dbReference>
<dbReference type="CDD" id="cd00093">
    <property type="entry name" value="HTH_XRE"/>
    <property type="match status" value="1"/>
</dbReference>
<reference evidence="2 3" key="1">
    <citation type="submission" date="2014-04" db="EMBL/GenBank/DDBJ databases">
        <title>Genome assembly of Hyalangium minutum DSM 14724.</title>
        <authorList>
            <person name="Sharma G."/>
            <person name="Subramanian S."/>
        </authorList>
    </citation>
    <scope>NUCLEOTIDE SEQUENCE [LARGE SCALE GENOMIC DNA]</scope>
    <source>
        <strain evidence="2 3">DSM 14724</strain>
    </source>
</reference>
<dbReference type="InterPro" id="IPR010982">
    <property type="entry name" value="Lambda_DNA-bd_dom_sf"/>
</dbReference>
<proteinExistence type="predicted"/>
<evidence type="ECO:0000259" key="1">
    <source>
        <dbReference type="PROSITE" id="PS50943"/>
    </source>
</evidence>
<dbReference type="Gene3D" id="1.10.260.40">
    <property type="entry name" value="lambda repressor-like DNA-binding domains"/>
    <property type="match status" value="1"/>
</dbReference>
<gene>
    <name evidence="2" type="ORF">DB31_4114</name>
</gene>
<feature type="domain" description="HTH cro/C1-type" evidence="1">
    <location>
        <begin position="17"/>
        <end position="70"/>
    </location>
</feature>
<dbReference type="AlphaFoldDB" id="A0A085W3Z1"/>
<protein>
    <submittedName>
        <fullName evidence="2">Transcriptional regulator, XRE family protein</fullName>
    </submittedName>
</protein>
<dbReference type="InterPro" id="IPR001387">
    <property type="entry name" value="Cro/C1-type_HTH"/>
</dbReference>
<evidence type="ECO:0000313" key="2">
    <source>
        <dbReference type="EMBL" id="KFE62404.1"/>
    </source>
</evidence>
<dbReference type="Proteomes" id="UP000028725">
    <property type="component" value="Unassembled WGS sequence"/>
</dbReference>
<accession>A0A085W3Z1</accession>
<evidence type="ECO:0000313" key="3">
    <source>
        <dbReference type="Proteomes" id="UP000028725"/>
    </source>
</evidence>